<dbReference type="FunFam" id="1.10.510.10:FF:000212">
    <property type="entry name" value="Tyrosine-protein kinase"/>
    <property type="match status" value="1"/>
</dbReference>
<evidence type="ECO:0000256" key="14">
    <source>
        <dbReference type="PROSITE-ProRule" id="PRU10141"/>
    </source>
</evidence>
<keyword evidence="2 9" id="KW-0808">Transferase</keyword>
<evidence type="ECO:0000256" key="6">
    <source>
        <dbReference type="ARBA" id="ARBA00023054"/>
    </source>
</evidence>
<keyword evidence="6 13" id="KW-0175">Coiled coil</keyword>
<evidence type="ECO:0000256" key="10">
    <source>
        <dbReference type="PIRSR" id="PIRSR000632-1"/>
    </source>
</evidence>
<evidence type="ECO:0000256" key="11">
    <source>
        <dbReference type="PIRSR" id="PIRSR000632-2"/>
    </source>
</evidence>
<dbReference type="InterPro" id="IPR036860">
    <property type="entry name" value="SH2_dom_sf"/>
</dbReference>
<dbReference type="Pfam" id="PF00611">
    <property type="entry name" value="FCH"/>
    <property type="match status" value="1"/>
</dbReference>
<dbReference type="Gene3D" id="1.20.1270.60">
    <property type="entry name" value="Arfaptin homology (AH) domain/BAR domain"/>
    <property type="match status" value="1"/>
</dbReference>
<dbReference type="InterPro" id="IPR011009">
    <property type="entry name" value="Kinase-like_dom_sf"/>
</dbReference>
<dbReference type="SUPFAM" id="SSF103657">
    <property type="entry name" value="BAR/IMD domain-like"/>
    <property type="match status" value="2"/>
</dbReference>
<evidence type="ECO:0000256" key="15">
    <source>
        <dbReference type="SAM" id="Coils"/>
    </source>
</evidence>
<keyword evidence="1" id="KW-0597">Phosphoprotein</keyword>
<accession>A0A443SSI2</accession>
<dbReference type="PRINTS" id="PR00109">
    <property type="entry name" value="TYRKINASE"/>
</dbReference>
<dbReference type="GO" id="GO:0005524">
    <property type="term" value="F:ATP binding"/>
    <property type="evidence" value="ECO:0007669"/>
    <property type="project" value="UniProtKB-UniRule"/>
</dbReference>
<feature type="binding site" evidence="11 14">
    <location>
        <position position="627"/>
    </location>
    <ligand>
        <name>ATP</name>
        <dbReference type="ChEBI" id="CHEBI:30616"/>
    </ligand>
</feature>
<keyword evidence="5 9" id="KW-0067">ATP-binding</keyword>
<dbReference type="STRING" id="299467.A0A443SSI2"/>
<evidence type="ECO:0000256" key="12">
    <source>
        <dbReference type="PROSITE-ProRule" id="PRU00191"/>
    </source>
</evidence>
<evidence type="ECO:0000256" key="3">
    <source>
        <dbReference type="ARBA" id="ARBA00022741"/>
    </source>
</evidence>
<evidence type="ECO:0000313" key="21">
    <source>
        <dbReference type="Proteomes" id="UP000288716"/>
    </source>
</evidence>
<dbReference type="CDD" id="cd10361">
    <property type="entry name" value="SH2_Fps_family"/>
    <property type="match status" value="1"/>
</dbReference>
<evidence type="ECO:0000256" key="7">
    <source>
        <dbReference type="ARBA" id="ARBA00023137"/>
    </source>
</evidence>
<proteinExistence type="inferred from homology"/>
<dbReference type="VEuPathDB" id="VectorBase:LDEU001614"/>
<evidence type="ECO:0000256" key="16">
    <source>
        <dbReference type="SAM" id="MobiDB-lite"/>
    </source>
</evidence>
<dbReference type="GO" id="GO:0002009">
    <property type="term" value="P:morphogenesis of an epithelium"/>
    <property type="evidence" value="ECO:0007669"/>
    <property type="project" value="UniProtKB-ARBA"/>
</dbReference>
<dbReference type="InterPro" id="IPR020635">
    <property type="entry name" value="Tyr_kinase_cat_dom"/>
</dbReference>
<dbReference type="InterPro" id="IPR016250">
    <property type="entry name" value="Tyr-prot_kinase_Fes/Fps"/>
</dbReference>
<dbReference type="Pfam" id="PF07714">
    <property type="entry name" value="PK_Tyr_Ser-Thr"/>
    <property type="match status" value="1"/>
</dbReference>
<dbReference type="EMBL" id="NCKV01000509">
    <property type="protein sequence ID" value="RWS30425.1"/>
    <property type="molecule type" value="Genomic_DNA"/>
</dbReference>
<evidence type="ECO:0000256" key="8">
    <source>
        <dbReference type="ARBA" id="ARBA00051245"/>
    </source>
</evidence>
<dbReference type="SUPFAM" id="SSF55550">
    <property type="entry name" value="SH2 domain"/>
    <property type="match status" value="1"/>
</dbReference>
<keyword evidence="21" id="KW-1185">Reference proteome</keyword>
<dbReference type="InterPro" id="IPR031160">
    <property type="entry name" value="F_BAR_dom"/>
</dbReference>
<dbReference type="InterPro" id="IPR027267">
    <property type="entry name" value="AH/BAR_dom_sf"/>
</dbReference>
<evidence type="ECO:0000256" key="1">
    <source>
        <dbReference type="ARBA" id="ARBA00022553"/>
    </source>
</evidence>
<dbReference type="InterPro" id="IPR001060">
    <property type="entry name" value="FCH_dom"/>
</dbReference>
<feature type="domain" description="F-BAR" evidence="19">
    <location>
        <begin position="1"/>
        <end position="306"/>
    </location>
</feature>
<name>A0A443SSI2_9ACAR</name>
<dbReference type="PROSITE" id="PS00109">
    <property type="entry name" value="PROTEIN_KINASE_TYR"/>
    <property type="match status" value="1"/>
</dbReference>
<dbReference type="GO" id="GO:0004715">
    <property type="term" value="F:non-membrane spanning protein tyrosine kinase activity"/>
    <property type="evidence" value="ECO:0007669"/>
    <property type="project" value="UniProtKB-EC"/>
</dbReference>
<feature type="active site" description="Proton acceptor" evidence="10">
    <location>
        <position position="722"/>
    </location>
</feature>
<dbReference type="Gene3D" id="1.10.510.10">
    <property type="entry name" value="Transferase(Phosphotransferase) domain 1"/>
    <property type="match status" value="1"/>
</dbReference>
<dbReference type="SUPFAM" id="SSF56112">
    <property type="entry name" value="Protein kinase-like (PK-like)"/>
    <property type="match status" value="1"/>
</dbReference>
<evidence type="ECO:0000256" key="4">
    <source>
        <dbReference type="ARBA" id="ARBA00022777"/>
    </source>
</evidence>
<feature type="region of interest" description="Disordered" evidence="16">
    <location>
        <begin position="421"/>
        <end position="445"/>
    </location>
</feature>
<dbReference type="InterPro" id="IPR017441">
    <property type="entry name" value="Protein_kinase_ATP_BS"/>
</dbReference>
<dbReference type="InterPro" id="IPR000719">
    <property type="entry name" value="Prot_kinase_dom"/>
</dbReference>
<protein>
    <recommendedName>
        <fullName evidence="9">Tyrosine-protein kinase</fullName>
        <ecNumber evidence="9">2.7.10.2</ecNumber>
    </recommendedName>
</protein>
<evidence type="ECO:0000256" key="9">
    <source>
        <dbReference type="PIRNR" id="PIRNR000632"/>
    </source>
</evidence>
<comment type="catalytic activity">
    <reaction evidence="8 9">
        <text>L-tyrosyl-[protein] + ATP = O-phospho-L-tyrosyl-[protein] + ADP + H(+)</text>
        <dbReference type="Rhea" id="RHEA:10596"/>
        <dbReference type="Rhea" id="RHEA-COMP:10136"/>
        <dbReference type="Rhea" id="RHEA-COMP:20101"/>
        <dbReference type="ChEBI" id="CHEBI:15378"/>
        <dbReference type="ChEBI" id="CHEBI:30616"/>
        <dbReference type="ChEBI" id="CHEBI:46858"/>
        <dbReference type="ChEBI" id="CHEBI:61978"/>
        <dbReference type="ChEBI" id="CHEBI:456216"/>
        <dbReference type="EC" id="2.7.10.2"/>
    </reaction>
</comment>
<dbReference type="InterPro" id="IPR050198">
    <property type="entry name" value="Non-receptor_tyrosine_kinases"/>
</dbReference>
<dbReference type="OrthoDB" id="546826at2759"/>
<dbReference type="PANTHER" id="PTHR24418">
    <property type="entry name" value="TYROSINE-PROTEIN KINASE"/>
    <property type="match status" value="1"/>
</dbReference>
<dbReference type="InterPro" id="IPR001245">
    <property type="entry name" value="Ser-Thr/Tyr_kinase_cat_dom"/>
</dbReference>
<feature type="domain" description="SH2" evidence="17">
    <location>
        <begin position="491"/>
        <end position="583"/>
    </location>
</feature>
<dbReference type="EC" id="2.7.10.2" evidence="9"/>
<dbReference type="Gene3D" id="3.30.505.10">
    <property type="entry name" value="SH2 domain"/>
    <property type="match status" value="1"/>
</dbReference>
<dbReference type="PRINTS" id="PR00401">
    <property type="entry name" value="SH2DOMAIN"/>
</dbReference>
<feature type="domain" description="Protein kinase" evidence="18">
    <location>
        <begin position="595"/>
        <end position="855"/>
    </location>
</feature>
<dbReference type="Pfam" id="PF00017">
    <property type="entry name" value="SH2"/>
    <property type="match status" value="1"/>
</dbReference>
<gene>
    <name evidence="20" type="ORF">B4U80_05151</name>
</gene>
<organism evidence="20 21">
    <name type="scientific">Leptotrombidium deliense</name>
    <dbReference type="NCBI Taxonomy" id="299467"/>
    <lineage>
        <taxon>Eukaryota</taxon>
        <taxon>Metazoa</taxon>
        <taxon>Ecdysozoa</taxon>
        <taxon>Arthropoda</taxon>
        <taxon>Chelicerata</taxon>
        <taxon>Arachnida</taxon>
        <taxon>Acari</taxon>
        <taxon>Acariformes</taxon>
        <taxon>Trombidiformes</taxon>
        <taxon>Prostigmata</taxon>
        <taxon>Anystina</taxon>
        <taxon>Parasitengona</taxon>
        <taxon>Trombiculoidea</taxon>
        <taxon>Trombiculidae</taxon>
        <taxon>Leptotrombidium</taxon>
    </lineage>
</organism>
<dbReference type="Proteomes" id="UP000288716">
    <property type="component" value="Unassembled WGS sequence"/>
</dbReference>
<dbReference type="FunFam" id="3.30.200.20:FF:000089">
    <property type="entry name" value="Tyrosine-protein kinase"/>
    <property type="match status" value="1"/>
</dbReference>
<dbReference type="InterPro" id="IPR008266">
    <property type="entry name" value="Tyr_kinase_AS"/>
</dbReference>
<evidence type="ECO:0000259" key="18">
    <source>
        <dbReference type="PROSITE" id="PS50011"/>
    </source>
</evidence>
<dbReference type="PIRSF" id="PIRSF000632">
    <property type="entry name" value="TyrPK_fps"/>
    <property type="match status" value="1"/>
</dbReference>
<dbReference type="AlphaFoldDB" id="A0A443SSI2"/>
<evidence type="ECO:0000259" key="19">
    <source>
        <dbReference type="PROSITE" id="PS51741"/>
    </source>
</evidence>
<comment type="caution">
    <text evidence="20">The sequence shown here is derived from an EMBL/GenBank/DDBJ whole genome shotgun (WGS) entry which is preliminary data.</text>
</comment>
<evidence type="ECO:0000256" key="2">
    <source>
        <dbReference type="ARBA" id="ARBA00022679"/>
    </source>
</evidence>
<evidence type="ECO:0000256" key="5">
    <source>
        <dbReference type="ARBA" id="ARBA00022840"/>
    </source>
</evidence>
<keyword evidence="7 9" id="KW-0829">Tyrosine-protein kinase</keyword>
<feature type="coiled-coil region" evidence="15">
    <location>
        <begin position="367"/>
        <end position="394"/>
    </location>
</feature>
<dbReference type="InterPro" id="IPR000980">
    <property type="entry name" value="SH2"/>
</dbReference>
<evidence type="ECO:0000256" key="13">
    <source>
        <dbReference type="PROSITE-ProRule" id="PRU01077"/>
    </source>
</evidence>
<dbReference type="SMART" id="SM00219">
    <property type="entry name" value="TyrKc"/>
    <property type="match status" value="1"/>
</dbReference>
<dbReference type="PROSITE" id="PS50011">
    <property type="entry name" value="PROTEIN_KINASE_DOM"/>
    <property type="match status" value="1"/>
</dbReference>
<dbReference type="PROSITE" id="PS00107">
    <property type="entry name" value="PROTEIN_KINASE_ATP"/>
    <property type="match status" value="1"/>
</dbReference>
<dbReference type="PROSITE" id="PS51741">
    <property type="entry name" value="F_BAR"/>
    <property type="match status" value="1"/>
</dbReference>
<evidence type="ECO:0000259" key="17">
    <source>
        <dbReference type="PROSITE" id="PS50001"/>
    </source>
</evidence>
<reference evidence="20 21" key="1">
    <citation type="journal article" date="2018" name="Gigascience">
        <title>Genomes of trombidid mites reveal novel predicted allergens and laterally-transferred genes associated with secondary metabolism.</title>
        <authorList>
            <person name="Dong X."/>
            <person name="Chaisiri K."/>
            <person name="Xia D."/>
            <person name="Armstrong S.D."/>
            <person name="Fang Y."/>
            <person name="Donnelly M.J."/>
            <person name="Kadowaki T."/>
            <person name="McGarry J.W."/>
            <person name="Darby A.C."/>
            <person name="Makepeace B.L."/>
        </authorList>
    </citation>
    <scope>NUCLEOTIDE SEQUENCE [LARGE SCALE GENOMIC DNA]</scope>
    <source>
        <strain evidence="20">UoL-UT</strain>
    </source>
</reference>
<evidence type="ECO:0000313" key="20">
    <source>
        <dbReference type="EMBL" id="RWS30425.1"/>
    </source>
</evidence>
<feature type="compositionally biased region" description="Low complexity" evidence="16">
    <location>
        <begin position="430"/>
        <end position="445"/>
    </location>
</feature>
<keyword evidence="4 9" id="KW-0418">Kinase</keyword>
<keyword evidence="3 9" id="KW-0547">Nucleotide-binding</keyword>
<dbReference type="SMART" id="SM00055">
    <property type="entry name" value="FCH"/>
    <property type="match status" value="1"/>
</dbReference>
<keyword evidence="12" id="KW-0727">SH2 domain</keyword>
<dbReference type="SMART" id="SM00252">
    <property type="entry name" value="SH2"/>
    <property type="match status" value="1"/>
</dbReference>
<sequence>MVVDLCNDDLLSIQETELKLLENMRHCVSNRVKCDREYASSLQAISGYALKLDNIRPPKSSFLHVWHIISQETETLSKSIRKRCDTLGEEVLDSLDSLISERKTLKKSYFDECNKVLGEYEKAGLRRQAYKINYNILALLAEVKIALTFRRPEKRSLCSARLQNSVNKVKMEYEKCHSNVNEAKIRYEQQYLCVPDSITSMATVSRRSRKFAEAKHRYVKYAKRLHQLHNEYVLLIIEANQYRKDLRSRLLPNIYEYQKKFLNETTETWKKLLQQVINLIDYTGETFQSIFWRARQYVEALGNKEGYNDSLNDMMGATLKKTPQFKFDKKCLFGYTGSLKEDQLTIDTFTYDSLKNILRNPFATNSVESRKRLIDNLKKEIDELECKHQRLHLIWEHIEKCLSSVTLNSVPLGLPFEGTGHDSDTHSIATRSVSTSGRTRSTTPSQYSASSFGKYLANKVKLPFFTIRASMSTLRSNRSLVIKEDDDPEPWFHGVLPREDVPRLICKDGDFLVRETQTKVGKRYAISVCWQKEAKHFLVQQTDEGYFKFEGPIFRNMKDLIQYYVTNGIPLTEKSGAILRHAIEKQKWELNSSDIELKTKIGKGNFGDVYEGSFRKSHGKYIPVAVKICRMNLADEQKRKFLQEGRILKQYDHPNIVKFIGVCVQKEPIMILMELVSGGSLLNFLRNNRSSDKMSSTTLIQMCIDVASGMEYLESKNCIHRDLAARNCLVSSNLSVKISDFGMSREAPEQEYTVSEGLKQIPIKWTAPEALNYGRYTSSCDVWSFGVLMWEVYSFGSVPYSGMSNSKARELIDNGYRLPSPPNTPVLVYKLMQSCWEYEPEKRNNFTEITRHLKQIADNFPK</sequence>
<dbReference type="InterPro" id="IPR035849">
    <property type="entry name" value="Fes/Fps/Fer_SH2"/>
</dbReference>
<comment type="similarity">
    <text evidence="9">Belongs to the protein kinase superfamily. Tyr protein kinase family. Fes/fps subfamily.</text>
</comment>
<feature type="binding site" evidence="11">
    <location>
        <begin position="601"/>
        <end position="609"/>
    </location>
    <ligand>
        <name>ATP</name>
        <dbReference type="ChEBI" id="CHEBI:30616"/>
    </ligand>
</feature>
<dbReference type="PROSITE" id="PS50001">
    <property type="entry name" value="SH2"/>
    <property type="match status" value="1"/>
</dbReference>